<dbReference type="OrthoDB" id="241661at2759"/>
<sequence>MDDVSSNYSLSPREATATSATSRLIPSSRHMTLQSVWRLLLFNVSRTCELVRTCTPKACPFTRMMAAISVSLDNLDSKPAARHQRSTQKEMIRVAAKALRTCAPAEVDLVCLVVAIVSYVRNMDNMRRRVSSVELQRVTLQGFIQGTAQLVLGRTVEYEQESRLMEILAGDGKELMENAQLRYFEGCTWHPYSKLLYNARSS</sequence>
<organism evidence="1 2">
    <name type="scientific">Strigomonas culicis</name>
    <dbReference type="NCBI Taxonomy" id="28005"/>
    <lineage>
        <taxon>Eukaryota</taxon>
        <taxon>Discoba</taxon>
        <taxon>Euglenozoa</taxon>
        <taxon>Kinetoplastea</taxon>
        <taxon>Metakinetoplastina</taxon>
        <taxon>Trypanosomatida</taxon>
        <taxon>Trypanosomatidae</taxon>
        <taxon>Strigomonadinae</taxon>
        <taxon>Strigomonas</taxon>
    </lineage>
</organism>
<gene>
    <name evidence="1" type="ORF">STCU_11501</name>
</gene>
<dbReference type="Proteomes" id="UP000015354">
    <property type="component" value="Unassembled WGS sequence"/>
</dbReference>
<evidence type="ECO:0000313" key="1">
    <source>
        <dbReference type="EMBL" id="EPY16176.1"/>
    </source>
</evidence>
<accession>S9UND9</accession>
<reference evidence="1 2" key="1">
    <citation type="journal article" date="2013" name="PLoS ONE">
        <title>Predicting the Proteins of Angomonas deanei, Strigomonas culicis and Their Respective Endosymbionts Reveals New Aspects of the Trypanosomatidae Family.</title>
        <authorList>
            <person name="Motta M.C."/>
            <person name="Martins A.C."/>
            <person name="de Souza S.S."/>
            <person name="Catta-Preta C.M."/>
            <person name="Silva R."/>
            <person name="Klein C.C."/>
            <person name="de Almeida L.G."/>
            <person name="de Lima Cunha O."/>
            <person name="Ciapina L.P."/>
            <person name="Brocchi M."/>
            <person name="Colabardini A.C."/>
            <person name="de Araujo Lima B."/>
            <person name="Machado C.R."/>
            <person name="de Almeida Soares C.M."/>
            <person name="Probst C.M."/>
            <person name="de Menezes C.B."/>
            <person name="Thompson C.E."/>
            <person name="Bartholomeu D.C."/>
            <person name="Gradia D.F."/>
            <person name="Pavoni D.P."/>
            <person name="Grisard E.C."/>
            <person name="Fantinatti-Garboggini F."/>
            <person name="Marchini F.K."/>
            <person name="Rodrigues-Luiz G.F."/>
            <person name="Wagner G."/>
            <person name="Goldman G.H."/>
            <person name="Fietto J.L."/>
            <person name="Elias M.C."/>
            <person name="Goldman M.H."/>
            <person name="Sagot M.F."/>
            <person name="Pereira M."/>
            <person name="Stoco P.H."/>
            <person name="de Mendonca-Neto R.P."/>
            <person name="Teixeira S.M."/>
            <person name="Maciel T.E."/>
            <person name="de Oliveira Mendes T.A."/>
            <person name="Urmenyi T.P."/>
            <person name="de Souza W."/>
            <person name="Schenkman S."/>
            <person name="de Vasconcelos A.T."/>
        </authorList>
    </citation>
    <scope>NUCLEOTIDE SEQUENCE [LARGE SCALE GENOMIC DNA]</scope>
</reference>
<evidence type="ECO:0000313" key="2">
    <source>
        <dbReference type="Proteomes" id="UP000015354"/>
    </source>
</evidence>
<keyword evidence="2" id="KW-1185">Reference proteome</keyword>
<proteinExistence type="predicted"/>
<comment type="caution">
    <text evidence="1">The sequence shown here is derived from an EMBL/GenBank/DDBJ whole genome shotgun (WGS) entry which is preliminary data.</text>
</comment>
<protein>
    <submittedName>
        <fullName evidence="1">Uncharacterized protein</fullName>
    </submittedName>
</protein>
<name>S9UND9_9TRYP</name>
<dbReference type="EMBL" id="ATMH01011465">
    <property type="protein sequence ID" value="EPY16176.1"/>
    <property type="molecule type" value="Genomic_DNA"/>
</dbReference>
<dbReference type="AlphaFoldDB" id="S9UND9"/>